<dbReference type="STRING" id="1116229.S3CYP4"/>
<dbReference type="EMBL" id="KE145365">
    <property type="protein sequence ID" value="EPE30079.1"/>
    <property type="molecule type" value="Genomic_DNA"/>
</dbReference>
<dbReference type="OMA" id="DIFPELW"/>
<keyword evidence="3" id="KW-1185">Reference proteome</keyword>
<dbReference type="eggNOG" id="ENOG502STYZ">
    <property type="taxonomic scope" value="Eukaryota"/>
</dbReference>
<dbReference type="InterPro" id="IPR000182">
    <property type="entry name" value="GNAT_dom"/>
</dbReference>
<dbReference type="RefSeq" id="XP_008082756.1">
    <property type="nucleotide sequence ID" value="XM_008084565.1"/>
</dbReference>
<dbReference type="Proteomes" id="UP000016922">
    <property type="component" value="Unassembled WGS sequence"/>
</dbReference>
<dbReference type="PANTHER" id="PTHR42791">
    <property type="entry name" value="GNAT FAMILY ACETYLTRANSFERASE"/>
    <property type="match status" value="1"/>
</dbReference>
<dbReference type="InterPro" id="IPR052523">
    <property type="entry name" value="Trichothecene_AcTrans"/>
</dbReference>
<evidence type="ECO:0000313" key="3">
    <source>
        <dbReference type="Proteomes" id="UP000016922"/>
    </source>
</evidence>
<proteinExistence type="predicted"/>
<dbReference type="CDD" id="cd04301">
    <property type="entry name" value="NAT_SF"/>
    <property type="match status" value="1"/>
</dbReference>
<dbReference type="OrthoDB" id="2744543at2759"/>
<dbReference type="Gene3D" id="3.40.630.30">
    <property type="match status" value="1"/>
</dbReference>
<dbReference type="PANTHER" id="PTHR42791:SF2">
    <property type="entry name" value="N-ACETYLTRANSFERASE DOMAIN-CONTAINING PROTEIN"/>
    <property type="match status" value="1"/>
</dbReference>
<gene>
    <name evidence="2" type="ORF">GLAREA_12802</name>
</gene>
<dbReference type="AlphaFoldDB" id="S3CYP4"/>
<organism evidence="2 3">
    <name type="scientific">Glarea lozoyensis (strain ATCC 20868 / MF5171)</name>
    <dbReference type="NCBI Taxonomy" id="1116229"/>
    <lineage>
        <taxon>Eukaryota</taxon>
        <taxon>Fungi</taxon>
        <taxon>Dikarya</taxon>
        <taxon>Ascomycota</taxon>
        <taxon>Pezizomycotina</taxon>
        <taxon>Leotiomycetes</taxon>
        <taxon>Helotiales</taxon>
        <taxon>Helotiaceae</taxon>
        <taxon>Glarea</taxon>
    </lineage>
</organism>
<dbReference type="GeneID" id="19471842"/>
<reference evidence="2 3" key="1">
    <citation type="journal article" date="2013" name="BMC Genomics">
        <title>Genomics-driven discovery of the pneumocandin biosynthetic gene cluster in the fungus Glarea lozoyensis.</title>
        <authorList>
            <person name="Chen L."/>
            <person name="Yue Q."/>
            <person name="Zhang X."/>
            <person name="Xiang M."/>
            <person name="Wang C."/>
            <person name="Li S."/>
            <person name="Che Y."/>
            <person name="Ortiz-Lopez F.J."/>
            <person name="Bills G.F."/>
            <person name="Liu X."/>
            <person name="An Z."/>
        </authorList>
    </citation>
    <scope>NUCLEOTIDE SEQUENCE [LARGE SCALE GENOMIC DNA]</scope>
    <source>
        <strain evidence="3">ATCC 20868 / MF5171</strain>
    </source>
</reference>
<dbReference type="InterPro" id="IPR016181">
    <property type="entry name" value="Acyl_CoA_acyltransferase"/>
</dbReference>
<evidence type="ECO:0000313" key="2">
    <source>
        <dbReference type="EMBL" id="EPE30079.1"/>
    </source>
</evidence>
<sequence>MHLRPYEPRDISSIATITALCNLTDPLECFRNRNMETWWLTYRNSVMRELKMMLLMPSVVCVVVEGDAGDAVLERDVERDVRNEVVGLAIWEREGEGKEQRGSFWSGMGGLGYGFAVKLMLVTELNRFLHSTTMKYFSFWDPTAHRKNAALLQPVISAECPEATFKKFWHLHGLFILPTCQRRGLGALALQWGIDQATSEHVPIVVNASSRGVGLYEKMGFRGVMKQEFDQFFETGERGMWVMVWNPEGHEKLN</sequence>
<dbReference type="Pfam" id="PF13673">
    <property type="entry name" value="Acetyltransf_10"/>
    <property type="match status" value="1"/>
</dbReference>
<evidence type="ECO:0000259" key="1">
    <source>
        <dbReference type="PROSITE" id="PS51186"/>
    </source>
</evidence>
<dbReference type="KEGG" id="glz:GLAREA_12802"/>
<feature type="domain" description="N-acetyltransferase" evidence="1">
    <location>
        <begin position="163"/>
        <end position="248"/>
    </location>
</feature>
<dbReference type="GO" id="GO:0016747">
    <property type="term" value="F:acyltransferase activity, transferring groups other than amino-acyl groups"/>
    <property type="evidence" value="ECO:0007669"/>
    <property type="project" value="InterPro"/>
</dbReference>
<protein>
    <submittedName>
        <fullName evidence="2">Acyl-CoA N-acyltransferases (Nat)</fullName>
    </submittedName>
</protein>
<name>S3CYP4_GLAL2</name>
<keyword evidence="2" id="KW-0808">Transferase</keyword>
<dbReference type="HOGENOM" id="CLU_060131_3_2_1"/>
<keyword evidence="2" id="KW-0012">Acyltransferase</keyword>
<dbReference type="SUPFAM" id="SSF55729">
    <property type="entry name" value="Acyl-CoA N-acyltransferases (Nat)"/>
    <property type="match status" value="1"/>
</dbReference>
<accession>S3CYP4</accession>
<dbReference type="PROSITE" id="PS51186">
    <property type="entry name" value="GNAT"/>
    <property type="match status" value="1"/>
</dbReference>